<dbReference type="Proteomes" id="UP000247409">
    <property type="component" value="Unassembled WGS sequence"/>
</dbReference>
<proteinExistence type="predicted"/>
<reference evidence="1 2" key="1">
    <citation type="journal article" date="2018" name="Mol. Biol. Evol.">
        <title>Analysis of the draft genome of the red seaweed Gracilariopsis chorda provides insights into genome size evolution in Rhodophyta.</title>
        <authorList>
            <person name="Lee J."/>
            <person name="Yang E.C."/>
            <person name="Graf L."/>
            <person name="Yang J.H."/>
            <person name="Qiu H."/>
            <person name="Zel Zion U."/>
            <person name="Chan C.X."/>
            <person name="Stephens T.G."/>
            <person name="Weber A.P.M."/>
            <person name="Boo G.H."/>
            <person name="Boo S.M."/>
            <person name="Kim K.M."/>
            <person name="Shin Y."/>
            <person name="Jung M."/>
            <person name="Lee S.J."/>
            <person name="Yim H.S."/>
            <person name="Lee J.H."/>
            <person name="Bhattacharya D."/>
            <person name="Yoon H.S."/>
        </authorList>
    </citation>
    <scope>NUCLEOTIDE SEQUENCE [LARGE SCALE GENOMIC DNA]</scope>
    <source>
        <strain evidence="1 2">SKKU-2015</strain>
        <tissue evidence="1">Whole body</tissue>
    </source>
</reference>
<gene>
    <name evidence="1" type="ORF">BWQ96_01224</name>
</gene>
<comment type="caution">
    <text evidence="1">The sequence shown here is derived from an EMBL/GenBank/DDBJ whole genome shotgun (WGS) entry which is preliminary data.</text>
</comment>
<protein>
    <submittedName>
        <fullName evidence="1">Uncharacterized protein</fullName>
    </submittedName>
</protein>
<dbReference type="EMBL" id="NBIV01000009">
    <property type="protein sequence ID" value="PXF49086.1"/>
    <property type="molecule type" value="Genomic_DNA"/>
</dbReference>
<accession>A0A2V3J3Q1</accession>
<keyword evidence="2" id="KW-1185">Reference proteome</keyword>
<organism evidence="1 2">
    <name type="scientific">Gracilariopsis chorda</name>
    <dbReference type="NCBI Taxonomy" id="448386"/>
    <lineage>
        <taxon>Eukaryota</taxon>
        <taxon>Rhodophyta</taxon>
        <taxon>Florideophyceae</taxon>
        <taxon>Rhodymeniophycidae</taxon>
        <taxon>Gracilariales</taxon>
        <taxon>Gracilariaceae</taxon>
        <taxon>Gracilariopsis</taxon>
    </lineage>
</organism>
<name>A0A2V3J3Q1_9FLOR</name>
<sequence length="127" mass="14615">MSWSEQFLRKKGARPGRNTQQHISPLAFQSFPQETFSFELRNDVRIASLALIIDNAKYMYYDQNSYWCNIQEESAISSSCRNFDIFTSNSPLQSSIRSLEGYVTGPNCIKCLKITLLHALITNRQHS</sequence>
<dbReference type="AlphaFoldDB" id="A0A2V3J3Q1"/>
<evidence type="ECO:0000313" key="2">
    <source>
        <dbReference type="Proteomes" id="UP000247409"/>
    </source>
</evidence>
<evidence type="ECO:0000313" key="1">
    <source>
        <dbReference type="EMBL" id="PXF49086.1"/>
    </source>
</evidence>